<dbReference type="Proteomes" id="UP000753376">
    <property type="component" value="Unassembled WGS sequence"/>
</dbReference>
<feature type="domain" description="Large ribosomal subunit protein uL6 alpha-beta" evidence="2">
    <location>
        <begin position="12"/>
        <end position="82"/>
    </location>
</feature>
<comment type="subunit">
    <text evidence="1">Part of the 50S ribosomal subunit.</text>
</comment>
<protein>
    <recommendedName>
        <fullName evidence="1">Large ribosomal subunit protein uL6</fullName>
    </recommendedName>
</protein>
<dbReference type="RefSeq" id="WP_216007889.1">
    <property type="nucleotide sequence ID" value="NZ_JAHKPV010000015.1"/>
</dbReference>
<keyword evidence="4" id="KW-1185">Reference proteome</keyword>
<accession>A0ABS6A7A8</accession>
<evidence type="ECO:0000313" key="4">
    <source>
        <dbReference type="Proteomes" id="UP000753376"/>
    </source>
</evidence>
<sequence length="177" mass="19342">MSRVANNPVVLPSGVEVKLNGQEISVKGSKGALDFSIHQAVEVKQEENVLRFAARDGAQKSRALAGTTRALVNNMVTGVSAGWERKLQLIGVGYRAQAQGKKLNLTLGFSHPVEYELPEGITVETPSNTEVVIRGIDKQQVGHVAAEIRAFRPPEPYKGKGVRYADEQVRRKEAKKK</sequence>
<dbReference type="EMBL" id="JAHKPV010000015">
    <property type="protein sequence ID" value="MBU2874026.1"/>
    <property type="molecule type" value="Genomic_DNA"/>
</dbReference>
<evidence type="ECO:0000259" key="2">
    <source>
        <dbReference type="Pfam" id="PF00347"/>
    </source>
</evidence>
<evidence type="ECO:0000256" key="1">
    <source>
        <dbReference type="HAMAP-Rule" id="MF_01365"/>
    </source>
</evidence>
<dbReference type="InterPro" id="IPR002358">
    <property type="entry name" value="Ribosomal_uL6_CS"/>
</dbReference>
<comment type="function">
    <text evidence="1">This protein binds to the 23S rRNA, and is important in its secondary structure. It is located near the subunit interface in the base of the L7/L12 stalk, and near the tRNA binding site of the peptidyltransferase center.</text>
</comment>
<dbReference type="PIRSF" id="PIRSF002162">
    <property type="entry name" value="Ribosomal_L6"/>
    <property type="match status" value="1"/>
</dbReference>
<name>A0ABS6A7A8_9GAMM</name>
<dbReference type="PANTHER" id="PTHR11655:SF14">
    <property type="entry name" value="LARGE RIBOSOMAL SUBUNIT PROTEIN UL6M"/>
    <property type="match status" value="1"/>
</dbReference>
<dbReference type="NCBIfam" id="TIGR03654">
    <property type="entry name" value="L6_bact"/>
    <property type="match status" value="1"/>
</dbReference>
<proteinExistence type="inferred from homology"/>
<comment type="similarity">
    <text evidence="1">Belongs to the universal ribosomal protein uL6 family.</text>
</comment>
<keyword evidence="1" id="KW-0699">rRNA-binding</keyword>
<dbReference type="InterPro" id="IPR020040">
    <property type="entry name" value="Ribosomal_uL6_a/b-dom"/>
</dbReference>
<comment type="caution">
    <text evidence="3">The sequence shown here is derived from an EMBL/GenBank/DDBJ whole genome shotgun (WGS) entry which is preliminary data.</text>
</comment>
<dbReference type="InterPro" id="IPR000702">
    <property type="entry name" value="Ribosomal_uL6-like"/>
</dbReference>
<dbReference type="PANTHER" id="PTHR11655">
    <property type="entry name" value="60S/50S RIBOSOMAL PROTEIN L6/L9"/>
    <property type="match status" value="1"/>
</dbReference>
<feature type="domain" description="Large ribosomal subunit protein uL6 alpha-beta" evidence="2">
    <location>
        <begin position="90"/>
        <end position="164"/>
    </location>
</feature>
<organism evidence="3 4">
    <name type="scientific">Marinobacter salexigens</name>
    <dbReference type="NCBI Taxonomy" id="1925763"/>
    <lineage>
        <taxon>Bacteria</taxon>
        <taxon>Pseudomonadati</taxon>
        <taxon>Pseudomonadota</taxon>
        <taxon>Gammaproteobacteria</taxon>
        <taxon>Pseudomonadales</taxon>
        <taxon>Marinobacteraceae</taxon>
        <taxon>Marinobacter</taxon>
    </lineage>
</organism>
<dbReference type="InterPro" id="IPR019906">
    <property type="entry name" value="Ribosomal_uL6_bac-type"/>
</dbReference>
<gene>
    <name evidence="1 3" type="primary">rplF</name>
    <name evidence="3" type="ORF">KO508_08420</name>
</gene>
<reference evidence="3 4" key="1">
    <citation type="submission" date="2021-05" db="EMBL/GenBank/DDBJ databases">
        <title>Draft genomes of bacteria isolated from model marine particles.</title>
        <authorList>
            <person name="Datta M.S."/>
            <person name="Schwartzman J.A."/>
            <person name="Enke T.N."/>
            <person name="Saavedra J."/>
            <person name="Cermak N."/>
            <person name="Cordero O.X."/>
        </authorList>
    </citation>
    <scope>NUCLEOTIDE SEQUENCE [LARGE SCALE GENOMIC DNA]</scope>
    <source>
        <strain evidence="3 4">D2M19</strain>
    </source>
</reference>
<dbReference type="HAMAP" id="MF_01365_B">
    <property type="entry name" value="Ribosomal_uL6_B"/>
    <property type="match status" value="1"/>
</dbReference>
<dbReference type="Pfam" id="PF00347">
    <property type="entry name" value="Ribosomal_L6"/>
    <property type="match status" value="2"/>
</dbReference>
<evidence type="ECO:0000313" key="3">
    <source>
        <dbReference type="EMBL" id="MBU2874026.1"/>
    </source>
</evidence>
<keyword evidence="1" id="KW-0687">Ribonucleoprotein</keyword>
<dbReference type="PROSITE" id="PS00525">
    <property type="entry name" value="RIBOSOMAL_L6_1"/>
    <property type="match status" value="1"/>
</dbReference>
<keyword evidence="1 3" id="KW-0689">Ribosomal protein</keyword>
<keyword evidence="1" id="KW-0694">RNA-binding</keyword>
<dbReference type="GO" id="GO:0005840">
    <property type="term" value="C:ribosome"/>
    <property type="evidence" value="ECO:0007669"/>
    <property type="project" value="UniProtKB-KW"/>
</dbReference>